<sequence>MTGLLIYSKIRHLFPGFSQLFHVLDILNPLRLVKRRMGSLGQMLLGWFSVTRLGVLDAPKSRLLTLPLEVLTGIVQELSWRDVLRIRQSCRLLGEISKSNPVWRNIARMELLEDFTTGAHELFLERSVEQYKSEELEGLILRWKRAKQNWTIDDGAPPRLRTFEMSFGQVHLIRGGRWLLFTRTTGAVLYLDLDAPGHPSEQILIPERPGLSHTTIALDYLPDSDVLTFNLALAVQQYPEEEEGIDSDSAEYKIQVWRVCLSRRGNNPDCTDRLTAECLTAFRQEPQGSVHSISILGDHIAHTLRYETDHNDLTFLVIVKWVDLIGIEDGFKYPQWVLYLRIDWPSVYLLPGRQVLVYDRGSINLYDSSTFPQLKSLPTWPDRTIWPKPLWWSLFEGTEQGPPPVVLCSDAVRVVIFCRTGFYGVTIPDRQAEMESPARTIKLGDYTPMPPVPPLTRPLPSCGYQYSALISSSQLTFVSHPWSNDDETKYPTVTKDIAHNIQGGWRILDIMSGRIIVVNRTIKVLDLTPTL</sequence>
<keyword evidence="2" id="KW-1185">Reference proteome</keyword>
<dbReference type="EMBL" id="ML208710">
    <property type="protein sequence ID" value="TFK60960.1"/>
    <property type="molecule type" value="Genomic_DNA"/>
</dbReference>
<name>A0ACD3A5I8_9AGAR</name>
<dbReference type="Proteomes" id="UP000308600">
    <property type="component" value="Unassembled WGS sequence"/>
</dbReference>
<protein>
    <submittedName>
        <fullName evidence="1">Uncharacterized protein</fullName>
    </submittedName>
</protein>
<evidence type="ECO:0000313" key="2">
    <source>
        <dbReference type="Proteomes" id="UP000308600"/>
    </source>
</evidence>
<evidence type="ECO:0000313" key="1">
    <source>
        <dbReference type="EMBL" id="TFK60960.1"/>
    </source>
</evidence>
<reference evidence="1 2" key="1">
    <citation type="journal article" date="2019" name="Nat. Ecol. Evol.">
        <title>Megaphylogeny resolves global patterns of mushroom evolution.</title>
        <authorList>
            <person name="Varga T."/>
            <person name="Krizsan K."/>
            <person name="Foldi C."/>
            <person name="Dima B."/>
            <person name="Sanchez-Garcia M."/>
            <person name="Sanchez-Ramirez S."/>
            <person name="Szollosi G.J."/>
            <person name="Szarkandi J.G."/>
            <person name="Papp V."/>
            <person name="Albert L."/>
            <person name="Andreopoulos W."/>
            <person name="Angelini C."/>
            <person name="Antonin V."/>
            <person name="Barry K.W."/>
            <person name="Bougher N.L."/>
            <person name="Buchanan P."/>
            <person name="Buyck B."/>
            <person name="Bense V."/>
            <person name="Catcheside P."/>
            <person name="Chovatia M."/>
            <person name="Cooper J."/>
            <person name="Damon W."/>
            <person name="Desjardin D."/>
            <person name="Finy P."/>
            <person name="Geml J."/>
            <person name="Haridas S."/>
            <person name="Hughes K."/>
            <person name="Justo A."/>
            <person name="Karasinski D."/>
            <person name="Kautmanova I."/>
            <person name="Kiss B."/>
            <person name="Kocsube S."/>
            <person name="Kotiranta H."/>
            <person name="LaButti K.M."/>
            <person name="Lechner B.E."/>
            <person name="Liimatainen K."/>
            <person name="Lipzen A."/>
            <person name="Lukacs Z."/>
            <person name="Mihaltcheva S."/>
            <person name="Morgado L.N."/>
            <person name="Niskanen T."/>
            <person name="Noordeloos M.E."/>
            <person name="Ohm R.A."/>
            <person name="Ortiz-Santana B."/>
            <person name="Ovrebo C."/>
            <person name="Racz N."/>
            <person name="Riley R."/>
            <person name="Savchenko A."/>
            <person name="Shiryaev A."/>
            <person name="Soop K."/>
            <person name="Spirin V."/>
            <person name="Szebenyi C."/>
            <person name="Tomsovsky M."/>
            <person name="Tulloss R.E."/>
            <person name="Uehling J."/>
            <person name="Grigoriev I.V."/>
            <person name="Vagvolgyi C."/>
            <person name="Papp T."/>
            <person name="Martin F.M."/>
            <person name="Miettinen O."/>
            <person name="Hibbett D.S."/>
            <person name="Nagy L.G."/>
        </authorList>
    </citation>
    <scope>NUCLEOTIDE SEQUENCE [LARGE SCALE GENOMIC DNA]</scope>
    <source>
        <strain evidence="1 2">NL-1719</strain>
    </source>
</reference>
<organism evidence="1 2">
    <name type="scientific">Pluteus cervinus</name>
    <dbReference type="NCBI Taxonomy" id="181527"/>
    <lineage>
        <taxon>Eukaryota</taxon>
        <taxon>Fungi</taxon>
        <taxon>Dikarya</taxon>
        <taxon>Basidiomycota</taxon>
        <taxon>Agaricomycotina</taxon>
        <taxon>Agaricomycetes</taxon>
        <taxon>Agaricomycetidae</taxon>
        <taxon>Agaricales</taxon>
        <taxon>Pluteineae</taxon>
        <taxon>Pluteaceae</taxon>
        <taxon>Pluteus</taxon>
    </lineage>
</organism>
<accession>A0ACD3A5I8</accession>
<proteinExistence type="predicted"/>
<gene>
    <name evidence="1" type="ORF">BDN72DRAFT_965441</name>
</gene>